<name>A0A369KAD2_HYPMA</name>
<feature type="binding site" evidence="1">
    <location>
        <position position="375"/>
    </location>
    <ligand>
        <name>Zn(2+)</name>
        <dbReference type="ChEBI" id="CHEBI:29105"/>
    </ligand>
</feature>
<sequence length="471" mass="51826">MSSRHIRHASSPPTDEATLNSMKQDILAAIARDVVHVQHHAHGRGSSHTVYIGTAGIALMQTQLSTRDILPTGLSSEDLIYKASDNLKSALRTMQDAQSLITPSRMSFLETDVGVATLVLLDVVETGFVSPFFNRCEAVLRDGIAAAVQELDDSVCDVLYGRAGLLYALLRLRGALINHDTVILPADPEAAESREIITTALTDLTCDDNIQAVVQAIIDLGRQEAKLYATEVSEARSGLATPPLLWAWHRKRYLGAAHGVAGILHILWHCPRDVLAPYRLEMLSTLEWLVNLQDASGNWPTKAPGVFDHHHGEDNELVQWCHGATGILILLSAILRQSNHHPLRNSLHAKAATALHRGARLVYQHGLLRKGVGLCHGIAGSVYALLAASDAFDILDDFTEHRAERYRLKALHLAHLATDHEVLTTNGEMKVPDRPWSLYEGMAGMCCAWMEILCRMSDEERRVGMPGFDDF</sequence>
<dbReference type="EMBL" id="LUEZ02000009">
    <property type="protein sequence ID" value="RDB29807.1"/>
    <property type="molecule type" value="Genomic_DNA"/>
</dbReference>
<dbReference type="GO" id="GO:0046872">
    <property type="term" value="F:metal ion binding"/>
    <property type="evidence" value="ECO:0007669"/>
    <property type="project" value="UniProtKB-KW"/>
</dbReference>
<dbReference type="InterPro" id="IPR012341">
    <property type="entry name" value="6hp_glycosidase-like_sf"/>
</dbReference>
<evidence type="ECO:0000313" key="3">
    <source>
        <dbReference type="Proteomes" id="UP000076154"/>
    </source>
</evidence>
<dbReference type="SMART" id="SM01260">
    <property type="entry name" value="LANC_like"/>
    <property type="match status" value="1"/>
</dbReference>
<dbReference type="PANTHER" id="PTHR12736">
    <property type="entry name" value="LANC-LIKE PROTEIN"/>
    <property type="match status" value="1"/>
</dbReference>
<dbReference type="GO" id="GO:0005975">
    <property type="term" value="P:carbohydrate metabolic process"/>
    <property type="evidence" value="ECO:0007669"/>
    <property type="project" value="InterPro"/>
</dbReference>
<feature type="binding site" evidence="1">
    <location>
        <position position="321"/>
    </location>
    <ligand>
        <name>Zn(2+)</name>
        <dbReference type="ChEBI" id="CHEBI:29105"/>
    </ligand>
</feature>
<accession>A0A369KAD2</accession>
<organism evidence="2 3">
    <name type="scientific">Hypsizygus marmoreus</name>
    <name type="common">White beech mushroom</name>
    <name type="synonym">Agaricus marmoreus</name>
    <dbReference type="NCBI Taxonomy" id="39966"/>
    <lineage>
        <taxon>Eukaryota</taxon>
        <taxon>Fungi</taxon>
        <taxon>Dikarya</taxon>
        <taxon>Basidiomycota</taxon>
        <taxon>Agaricomycotina</taxon>
        <taxon>Agaricomycetes</taxon>
        <taxon>Agaricomycetidae</taxon>
        <taxon>Agaricales</taxon>
        <taxon>Tricholomatineae</taxon>
        <taxon>Lyophyllaceae</taxon>
        <taxon>Hypsizygus</taxon>
    </lineage>
</organism>
<dbReference type="CDD" id="cd04794">
    <property type="entry name" value="euk_LANCL"/>
    <property type="match status" value="1"/>
</dbReference>
<dbReference type="OrthoDB" id="10257263at2759"/>
<reference evidence="2" key="1">
    <citation type="submission" date="2018-04" db="EMBL/GenBank/DDBJ databases">
        <title>Whole genome sequencing of Hypsizygus marmoreus.</title>
        <authorList>
            <person name="Choi I.-G."/>
            <person name="Min B."/>
            <person name="Kim J.-G."/>
            <person name="Kim S."/>
            <person name="Oh Y.-L."/>
            <person name="Kong W.-S."/>
            <person name="Park H."/>
            <person name="Jeong J."/>
            <person name="Song E.-S."/>
        </authorList>
    </citation>
    <scope>NUCLEOTIDE SEQUENCE [LARGE SCALE GENOMIC DNA]</scope>
    <source>
        <strain evidence="2">51987-8</strain>
    </source>
</reference>
<proteinExistence type="predicted"/>
<keyword evidence="1" id="KW-0862">Zinc</keyword>
<dbReference type="PANTHER" id="PTHR12736:SF7">
    <property type="entry name" value="LANC-LIKE PROTEIN 3"/>
    <property type="match status" value="1"/>
</dbReference>
<protein>
    <submittedName>
        <fullName evidence="2">LanC-like protein 3</fullName>
    </submittedName>
</protein>
<dbReference type="GO" id="GO:0031179">
    <property type="term" value="P:peptide modification"/>
    <property type="evidence" value="ECO:0007669"/>
    <property type="project" value="InterPro"/>
</dbReference>
<gene>
    <name evidence="2" type="ORF">Hypma_013871</name>
</gene>
<dbReference type="Pfam" id="PF05147">
    <property type="entry name" value="LANC_like"/>
    <property type="match status" value="1"/>
</dbReference>
<dbReference type="InParanoid" id="A0A369KAD2"/>
<dbReference type="GO" id="GO:0005886">
    <property type="term" value="C:plasma membrane"/>
    <property type="evidence" value="ECO:0007669"/>
    <property type="project" value="TreeGrafter"/>
</dbReference>
<dbReference type="InterPro" id="IPR007822">
    <property type="entry name" value="LANC-like"/>
</dbReference>
<dbReference type="Proteomes" id="UP000076154">
    <property type="component" value="Unassembled WGS sequence"/>
</dbReference>
<dbReference type="AlphaFoldDB" id="A0A369KAD2"/>
<keyword evidence="3" id="KW-1185">Reference proteome</keyword>
<dbReference type="SUPFAM" id="SSF158745">
    <property type="entry name" value="LanC-like"/>
    <property type="match status" value="1"/>
</dbReference>
<comment type="caution">
    <text evidence="2">The sequence shown here is derived from an EMBL/GenBank/DDBJ whole genome shotgun (WGS) entry which is preliminary data.</text>
</comment>
<evidence type="ECO:0000313" key="2">
    <source>
        <dbReference type="EMBL" id="RDB29807.1"/>
    </source>
</evidence>
<dbReference type="Gene3D" id="1.50.10.10">
    <property type="match status" value="1"/>
</dbReference>
<keyword evidence="1" id="KW-0479">Metal-binding</keyword>
<feature type="binding site" evidence="1">
    <location>
        <position position="376"/>
    </location>
    <ligand>
        <name>Zn(2+)</name>
        <dbReference type="ChEBI" id="CHEBI:29105"/>
    </ligand>
</feature>
<evidence type="ECO:0000256" key="1">
    <source>
        <dbReference type="PIRSR" id="PIRSR607822-1"/>
    </source>
</evidence>
<dbReference type="PRINTS" id="PR01950">
    <property type="entry name" value="LANCSUPER"/>
</dbReference>